<dbReference type="InterPro" id="IPR007306">
    <property type="entry name" value="Rit1"/>
</dbReference>
<dbReference type="GO" id="GO:0005737">
    <property type="term" value="C:cytoplasm"/>
    <property type="evidence" value="ECO:0007669"/>
    <property type="project" value="TreeGrafter"/>
</dbReference>
<keyword evidence="4" id="KW-1185">Reference proteome</keyword>
<dbReference type="EMBL" id="JAFEKC020000009">
    <property type="protein sequence ID" value="KAK0512892.1"/>
    <property type="molecule type" value="Genomic_DNA"/>
</dbReference>
<feature type="domain" description="Rit1 N-terminal" evidence="2">
    <location>
        <begin position="30"/>
        <end position="286"/>
    </location>
</feature>
<accession>A0AA39V250</accession>
<dbReference type="Proteomes" id="UP001166286">
    <property type="component" value="Unassembled WGS sequence"/>
</dbReference>
<protein>
    <recommendedName>
        <fullName evidence="5">Initiator tRNA phosphoribosyl transferase</fullName>
    </recommendedName>
</protein>
<dbReference type="PANTHER" id="PTHR31811:SF0">
    <property type="entry name" value="TRNA A64-2'-O-RIBOSYLPHOSPHATE TRANSFERASE"/>
    <property type="match status" value="1"/>
</dbReference>
<dbReference type="AlphaFoldDB" id="A0AA39V250"/>
<evidence type="ECO:0008006" key="5">
    <source>
        <dbReference type="Google" id="ProtNLM"/>
    </source>
</evidence>
<sequence>MADTSSFPTCTSSLLLPLASQNPSRTLFSLKRSTLSTSNRLNSIVHDSGFVQNVASSHGLPLIANERCGSWYIPPDKKARSAYFKSTDGHWGQWGFSTRRLNLHLLEIIGRCGGCIMVDSTRRGKRMPDALSKTIPIWCAVLNRLLFKDYWDIQNLQTPEWAVGASEHAQIEARLDDFVQGAKCLELDLIHLRSMLKKPLLPLWVTPEFTSAPRRDITTAYNTVICCTASRRVIGAEASENGYIQGAGDDSEGWSNGLTPAVFWKHKDQLLSAIEEDMPALIQRLIRSRPDTGDSDALRLGSTTLYIGTIRNTSIPELYDGMVVCSNVSPSNPSQKPEDARNNGTKTLHFLCSDGKLGSRALRSHLPLLLPFVRSLTIGGKPPKILLACSTGKDLSVGVALAVLCSFFDDDYNFKVETSRAIDKSIIRRRLTYITTAKPDANPSRSTLQSVNAFLMPRET</sequence>
<dbReference type="Pfam" id="PF17184">
    <property type="entry name" value="Rit1_C"/>
    <property type="match status" value="1"/>
</dbReference>
<feature type="domain" description="Rit1 DUSP-like" evidence="1">
    <location>
        <begin position="347"/>
        <end position="455"/>
    </location>
</feature>
<comment type="caution">
    <text evidence="3">The sequence shown here is derived from an EMBL/GenBank/DDBJ whole genome shotgun (WGS) entry which is preliminary data.</text>
</comment>
<evidence type="ECO:0000313" key="3">
    <source>
        <dbReference type="EMBL" id="KAK0512892.1"/>
    </source>
</evidence>
<organism evidence="3 4">
    <name type="scientific">Cladonia borealis</name>
    <dbReference type="NCBI Taxonomy" id="184061"/>
    <lineage>
        <taxon>Eukaryota</taxon>
        <taxon>Fungi</taxon>
        <taxon>Dikarya</taxon>
        <taxon>Ascomycota</taxon>
        <taxon>Pezizomycotina</taxon>
        <taxon>Lecanoromycetes</taxon>
        <taxon>OSLEUM clade</taxon>
        <taxon>Lecanoromycetidae</taxon>
        <taxon>Lecanorales</taxon>
        <taxon>Lecanorineae</taxon>
        <taxon>Cladoniaceae</taxon>
        <taxon>Cladonia</taxon>
    </lineage>
</organism>
<evidence type="ECO:0000313" key="4">
    <source>
        <dbReference type="Proteomes" id="UP001166286"/>
    </source>
</evidence>
<reference evidence="3" key="1">
    <citation type="submission" date="2023-03" db="EMBL/GenBank/DDBJ databases">
        <title>Complete genome of Cladonia borealis.</title>
        <authorList>
            <person name="Park H."/>
        </authorList>
    </citation>
    <scope>NUCLEOTIDE SEQUENCE</scope>
    <source>
        <strain evidence="3">ANT050790</strain>
    </source>
</reference>
<gene>
    <name evidence="3" type="ORF">JMJ35_004909</name>
</gene>
<dbReference type="InterPro" id="IPR033421">
    <property type="entry name" value="Rit1_DUSP-like"/>
</dbReference>
<proteinExistence type="predicted"/>
<dbReference type="GO" id="GO:0043399">
    <property type="term" value="F:tRNA adenosine(64)-2'-O-ribosylphosphate transferase activity"/>
    <property type="evidence" value="ECO:0007669"/>
    <property type="project" value="InterPro"/>
</dbReference>
<dbReference type="GO" id="GO:0019988">
    <property type="term" value="P:charged-tRNA amino acid modification"/>
    <property type="evidence" value="ECO:0007669"/>
    <property type="project" value="InterPro"/>
</dbReference>
<evidence type="ECO:0000259" key="1">
    <source>
        <dbReference type="Pfam" id="PF04179"/>
    </source>
</evidence>
<dbReference type="PANTHER" id="PTHR31811">
    <property type="entry name" value="TRNA A64-2'-O-RIBOSYLPHOSPHATE TRANSFERASE"/>
    <property type="match status" value="1"/>
</dbReference>
<name>A0AA39V250_9LECA</name>
<dbReference type="Pfam" id="PF04179">
    <property type="entry name" value="Init_tRNA_PT"/>
    <property type="match status" value="1"/>
</dbReference>
<dbReference type="InterPro" id="IPR033449">
    <property type="entry name" value="Rit1_N"/>
</dbReference>
<evidence type="ECO:0000259" key="2">
    <source>
        <dbReference type="Pfam" id="PF17184"/>
    </source>
</evidence>
<dbReference type="PIRSF" id="PIRSF007747">
    <property type="entry name" value="Ribosyl_Ptfrase"/>
    <property type="match status" value="1"/>
</dbReference>